<dbReference type="EMBL" id="QJSL01000005">
    <property type="protein sequence ID" value="RXW29723.1"/>
    <property type="molecule type" value="Genomic_DNA"/>
</dbReference>
<dbReference type="GO" id="GO:0043709">
    <property type="term" value="P:cell adhesion involved in single-species biofilm formation"/>
    <property type="evidence" value="ECO:0007669"/>
    <property type="project" value="TreeGrafter"/>
</dbReference>
<dbReference type="PANTHER" id="PTHR33420">
    <property type="entry name" value="FIMBRIAL SUBUNIT ELFA-RELATED"/>
    <property type="match status" value="1"/>
</dbReference>
<evidence type="ECO:0000259" key="2">
    <source>
        <dbReference type="Pfam" id="PF00419"/>
    </source>
</evidence>
<dbReference type="Gene3D" id="2.60.40.1090">
    <property type="entry name" value="Fimbrial-type adhesion domain"/>
    <property type="match status" value="1"/>
</dbReference>
<comment type="caution">
    <text evidence="3">The sequence shown here is derived from an EMBL/GenBank/DDBJ whole genome shotgun (WGS) entry which is preliminary data.</text>
</comment>
<evidence type="ECO:0000313" key="4">
    <source>
        <dbReference type="Proteomes" id="UP000290875"/>
    </source>
</evidence>
<dbReference type="GO" id="GO:0009289">
    <property type="term" value="C:pilus"/>
    <property type="evidence" value="ECO:0007669"/>
    <property type="project" value="InterPro"/>
</dbReference>
<feature type="chain" id="PRO_5020377638" evidence="1">
    <location>
        <begin position="30"/>
        <end position="205"/>
    </location>
</feature>
<evidence type="ECO:0000256" key="1">
    <source>
        <dbReference type="SAM" id="SignalP"/>
    </source>
</evidence>
<dbReference type="AlphaFoldDB" id="A0A4Q2EAD3"/>
<dbReference type="InterPro" id="IPR000259">
    <property type="entry name" value="Adhesion_dom_fimbrial"/>
</dbReference>
<dbReference type="RefSeq" id="WP_129323916.1">
    <property type="nucleotide sequence ID" value="NZ_QJSL01000005.1"/>
</dbReference>
<name>A0A4Q2EAD3_ENTCL</name>
<organism evidence="3 4">
    <name type="scientific">Enterobacter cloacae</name>
    <dbReference type="NCBI Taxonomy" id="550"/>
    <lineage>
        <taxon>Bacteria</taxon>
        <taxon>Pseudomonadati</taxon>
        <taxon>Pseudomonadota</taxon>
        <taxon>Gammaproteobacteria</taxon>
        <taxon>Enterobacterales</taxon>
        <taxon>Enterobacteriaceae</taxon>
        <taxon>Enterobacter</taxon>
        <taxon>Enterobacter cloacae complex</taxon>
    </lineage>
</organism>
<proteinExistence type="predicted"/>
<feature type="signal peptide" evidence="1">
    <location>
        <begin position="1"/>
        <end position="29"/>
    </location>
</feature>
<dbReference type="InterPro" id="IPR036937">
    <property type="entry name" value="Adhesion_dom_fimbrial_sf"/>
</dbReference>
<protein>
    <submittedName>
        <fullName evidence="3">Fimbrial protein</fullName>
    </submittedName>
</protein>
<gene>
    <name evidence="3" type="ORF">DM877_06725</name>
</gene>
<evidence type="ECO:0000313" key="3">
    <source>
        <dbReference type="EMBL" id="RXW29723.1"/>
    </source>
</evidence>
<keyword evidence="1" id="KW-0732">Signal</keyword>
<dbReference type="SUPFAM" id="SSF49401">
    <property type="entry name" value="Bacterial adhesins"/>
    <property type="match status" value="1"/>
</dbReference>
<reference evidence="3 4" key="1">
    <citation type="submission" date="2018-06" db="EMBL/GenBank/DDBJ databases">
        <title>Carbapenemase-producing Enterobacteriaceae present in wastewater treatment plant effluent and nearby surface waters in the US.</title>
        <authorList>
            <person name="Mathys D.A."/>
            <person name="Mollenkopf D.F."/>
            <person name="Feicht S.M."/>
            <person name="Adams R.J."/>
            <person name="Albers A.L."/>
            <person name="Grooters S.V."/>
            <person name="Stuever D.M."/>
            <person name="Daniels J.B."/>
            <person name="Wittum T.E."/>
        </authorList>
    </citation>
    <scope>NUCLEOTIDE SEQUENCE [LARGE SCALE GENOMIC DNA]</scope>
    <source>
        <strain evidence="3 4">GEO_4_Eff_A</strain>
    </source>
</reference>
<dbReference type="InterPro" id="IPR050263">
    <property type="entry name" value="Bact_Fimbrial_Adh_Pro"/>
</dbReference>
<accession>A0A4Q2EAD3</accession>
<dbReference type="NCBIfam" id="NF011794">
    <property type="entry name" value="PRK15262.1"/>
    <property type="match status" value="1"/>
</dbReference>
<feature type="domain" description="Fimbrial-type adhesion" evidence="2">
    <location>
        <begin position="37"/>
        <end position="204"/>
    </location>
</feature>
<dbReference type="InterPro" id="IPR008966">
    <property type="entry name" value="Adhesion_dom_sf"/>
</dbReference>
<dbReference type="Pfam" id="PF00419">
    <property type="entry name" value="Fimbrial"/>
    <property type="match status" value="1"/>
</dbReference>
<dbReference type="Proteomes" id="UP000290875">
    <property type="component" value="Unassembled WGS sequence"/>
</dbReference>
<dbReference type="PANTHER" id="PTHR33420:SF5">
    <property type="entry name" value="FIMBRIAL SUBUNIT"/>
    <property type="match status" value="1"/>
</dbReference>
<sequence length="205" mass="22272">MRNTPLFIKKYRLLLAVISGLLIPASSHADGAWMDVNIRANIVANTCKINVSNGGQVQLPVVARSWFFNTDGSNKYNAAQDAGGTRFSVQVTDCDDIASGVASKLHFSFTPQSGSLAVGNKQVFANDKELEGDGAKNVGLVIFSDTFHQNVLKPDGSSDVVYDVTSQQKNFAYLTDYDFYARYQNTAAITAGRITSNVLVNVIYE</sequence>